<dbReference type="Pfam" id="PF13392">
    <property type="entry name" value="HNH_3"/>
    <property type="match status" value="1"/>
</dbReference>
<gene>
    <name evidence="2" type="ORF">SDC9_122885</name>
</gene>
<dbReference type="EMBL" id="VSSQ01026936">
    <property type="protein sequence ID" value="MPM75891.1"/>
    <property type="molecule type" value="Genomic_DNA"/>
</dbReference>
<dbReference type="Pfam" id="PF07463">
    <property type="entry name" value="NUMOD4"/>
    <property type="match status" value="1"/>
</dbReference>
<dbReference type="InterPro" id="IPR036388">
    <property type="entry name" value="WH-like_DNA-bd_sf"/>
</dbReference>
<reference evidence="2" key="1">
    <citation type="submission" date="2019-08" db="EMBL/GenBank/DDBJ databases">
        <authorList>
            <person name="Kucharzyk K."/>
            <person name="Murdoch R.W."/>
            <person name="Higgins S."/>
            <person name="Loffler F."/>
        </authorList>
    </citation>
    <scope>NUCLEOTIDE SEQUENCE</scope>
</reference>
<dbReference type="InterPro" id="IPR044925">
    <property type="entry name" value="His-Me_finger_sf"/>
</dbReference>
<dbReference type="InterPro" id="IPR054307">
    <property type="entry name" value="I-HmuI_NUMOD-like"/>
</dbReference>
<dbReference type="InterPro" id="IPR003615">
    <property type="entry name" value="HNH_nuc"/>
</dbReference>
<organism evidence="2">
    <name type="scientific">bioreactor metagenome</name>
    <dbReference type="NCBI Taxonomy" id="1076179"/>
    <lineage>
        <taxon>unclassified sequences</taxon>
        <taxon>metagenomes</taxon>
        <taxon>ecological metagenomes</taxon>
    </lineage>
</organism>
<dbReference type="InterPro" id="IPR010902">
    <property type="entry name" value="NUMOD4"/>
</dbReference>
<dbReference type="Gene3D" id="1.10.10.10">
    <property type="entry name" value="Winged helix-like DNA-binding domain superfamily/Winged helix DNA-binding domain"/>
    <property type="match status" value="1"/>
</dbReference>
<dbReference type="SMART" id="SM00507">
    <property type="entry name" value="HNHc"/>
    <property type="match status" value="1"/>
</dbReference>
<dbReference type="Pfam" id="PF22083">
    <property type="entry name" value="I-HmuI_NUMOD-like"/>
    <property type="match status" value="1"/>
</dbReference>
<protein>
    <recommendedName>
        <fullName evidence="1">HNH nuclease domain-containing protein</fullName>
    </recommendedName>
</protein>
<accession>A0A645CG65</accession>
<evidence type="ECO:0000313" key="2">
    <source>
        <dbReference type="EMBL" id="MPM75891.1"/>
    </source>
</evidence>
<name>A0A645CG65_9ZZZZ</name>
<dbReference type="SUPFAM" id="SSF64496">
    <property type="entry name" value="DNA-binding domain of intron-encoded endonucleases"/>
    <property type="match status" value="1"/>
</dbReference>
<feature type="domain" description="HNH nuclease" evidence="1">
    <location>
        <begin position="108"/>
        <end position="155"/>
    </location>
</feature>
<evidence type="ECO:0000259" key="1">
    <source>
        <dbReference type="SMART" id="SM00507"/>
    </source>
</evidence>
<sequence length="223" mass="25798">MKTCIKCGVEKDLSEFYTPNRSCCKACELRISSERKRLKTISEFPFIDGESWRGITGYEGYYQVSDLGRVRSLFYSNGRKIIFNRLKLLKPAITRDGYLQVTLCVNGSKQQWSIHRLVLSTFTETRDDLQVNHINGIKSDNRLINLEWCTQSENMLHAYRIGLEKPCDNGFKKTVSIVKDGAIIQTYESIREMCRVEGLDRRAVMRVIKGRFTNHKGYTFKVG</sequence>
<dbReference type="SUPFAM" id="SSF54060">
    <property type="entry name" value="His-Me finger endonucleases"/>
    <property type="match status" value="1"/>
</dbReference>
<proteinExistence type="predicted"/>
<dbReference type="GO" id="GO:0016788">
    <property type="term" value="F:hydrolase activity, acting on ester bonds"/>
    <property type="evidence" value="ECO:0007669"/>
    <property type="project" value="InterPro"/>
</dbReference>
<dbReference type="AlphaFoldDB" id="A0A645CG65"/>
<comment type="caution">
    <text evidence="2">The sequence shown here is derived from an EMBL/GenBank/DDBJ whole genome shotgun (WGS) entry which is preliminary data.</text>
</comment>
<dbReference type="Gene3D" id="3.90.75.20">
    <property type="match status" value="1"/>
</dbReference>